<dbReference type="PANTHER" id="PTHR40624:SF1">
    <property type="entry name" value="BIOSYNTHESIS MONOOXYGENASE, PUTATIVE (AFU_ORTHOLOGUE AFUA_1G12025)-RELATED"/>
    <property type="match status" value="1"/>
</dbReference>
<dbReference type="PROSITE" id="PS51725">
    <property type="entry name" value="ABM"/>
    <property type="match status" value="1"/>
</dbReference>
<keyword evidence="3" id="KW-1185">Reference proteome</keyword>
<keyword evidence="2" id="KW-0560">Oxidoreductase</keyword>
<dbReference type="InterPro" id="IPR011008">
    <property type="entry name" value="Dimeric_a/b-barrel"/>
</dbReference>
<organism evidence="2 3">
    <name type="scientific">Plenodomus tracheiphilus IPT5</name>
    <dbReference type="NCBI Taxonomy" id="1408161"/>
    <lineage>
        <taxon>Eukaryota</taxon>
        <taxon>Fungi</taxon>
        <taxon>Dikarya</taxon>
        <taxon>Ascomycota</taxon>
        <taxon>Pezizomycotina</taxon>
        <taxon>Dothideomycetes</taxon>
        <taxon>Pleosporomycetidae</taxon>
        <taxon>Pleosporales</taxon>
        <taxon>Pleosporineae</taxon>
        <taxon>Leptosphaeriaceae</taxon>
        <taxon>Plenodomus</taxon>
    </lineage>
</organism>
<feature type="domain" description="ABM" evidence="1">
    <location>
        <begin position="5"/>
        <end position="97"/>
    </location>
</feature>
<dbReference type="Pfam" id="PF03992">
    <property type="entry name" value="ABM"/>
    <property type="match status" value="1"/>
</dbReference>
<dbReference type="Gene3D" id="3.30.70.100">
    <property type="match status" value="1"/>
</dbReference>
<gene>
    <name evidence="2" type="ORF">T440DRAFT_510039</name>
</gene>
<sequence>MSPPIDVVALITPKPGKADRVQELLSAAAASVKDHEPGTLRYHLQREVSGDAPVFVMLETYADKAAIETHGKSETYKALGRALKEEDLLAEPLKVLFTKEVGGFASRL</sequence>
<protein>
    <submittedName>
        <fullName evidence="2">Antibiotic biosynthesis monooxygenase-like protein</fullName>
    </submittedName>
</protein>
<dbReference type="EMBL" id="MU006324">
    <property type="protein sequence ID" value="KAF2847577.1"/>
    <property type="molecule type" value="Genomic_DNA"/>
</dbReference>
<accession>A0A6A7AYW0</accession>
<reference evidence="2" key="1">
    <citation type="submission" date="2020-01" db="EMBL/GenBank/DDBJ databases">
        <authorList>
            <consortium name="DOE Joint Genome Institute"/>
            <person name="Haridas S."/>
            <person name="Albert R."/>
            <person name="Binder M."/>
            <person name="Bloem J."/>
            <person name="Labutti K."/>
            <person name="Salamov A."/>
            <person name="Andreopoulos B."/>
            <person name="Baker S.E."/>
            <person name="Barry K."/>
            <person name="Bills G."/>
            <person name="Bluhm B.H."/>
            <person name="Cannon C."/>
            <person name="Castanera R."/>
            <person name="Culley D.E."/>
            <person name="Daum C."/>
            <person name="Ezra D."/>
            <person name="Gonzalez J.B."/>
            <person name="Henrissat B."/>
            <person name="Kuo A."/>
            <person name="Liang C."/>
            <person name="Lipzen A."/>
            <person name="Lutzoni F."/>
            <person name="Magnuson J."/>
            <person name="Mondo S."/>
            <person name="Nolan M."/>
            <person name="Ohm R."/>
            <person name="Pangilinan J."/>
            <person name="Park H.-J."/>
            <person name="Ramirez L."/>
            <person name="Alfaro M."/>
            <person name="Sun H."/>
            <person name="Tritt A."/>
            <person name="Yoshinaga Y."/>
            <person name="Zwiers L.-H."/>
            <person name="Turgeon B.G."/>
            <person name="Goodwin S.B."/>
            <person name="Spatafora J.W."/>
            <person name="Crous P.W."/>
            <person name="Grigoriev I.V."/>
        </authorList>
    </citation>
    <scope>NUCLEOTIDE SEQUENCE</scope>
    <source>
        <strain evidence="2">IPT5</strain>
    </source>
</reference>
<dbReference type="OrthoDB" id="10011777at2759"/>
<evidence type="ECO:0000259" key="1">
    <source>
        <dbReference type="PROSITE" id="PS51725"/>
    </source>
</evidence>
<evidence type="ECO:0000313" key="3">
    <source>
        <dbReference type="Proteomes" id="UP000799423"/>
    </source>
</evidence>
<evidence type="ECO:0000313" key="2">
    <source>
        <dbReference type="EMBL" id="KAF2847577.1"/>
    </source>
</evidence>
<dbReference type="SUPFAM" id="SSF54909">
    <property type="entry name" value="Dimeric alpha+beta barrel"/>
    <property type="match status" value="1"/>
</dbReference>
<dbReference type="Proteomes" id="UP000799423">
    <property type="component" value="Unassembled WGS sequence"/>
</dbReference>
<dbReference type="GO" id="GO:0004497">
    <property type="term" value="F:monooxygenase activity"/>
    <property type="evidence" value="ECO:0007669"/>
    <property type="project" value="UniProtKB-KW"/>
</dbReference>
<dbReference type="PANTHER" id="PTHR40624">
    <property type="entry name" value="BIOSYNTHESIS MONOOXYGENASE, PUTATIVE (AFU_ORTHOLOGUE AFUA_1G12025)-RELATED"/>
    <property type="match status" value="1"/>
</dbReference>
<proteinExistence type="predicted"/>
<name>A0A6A7AYW0_9PLEO</name>
<dbReference type="InterPro" id="IPR007138">
    <property type="entry name" value="ABM_dom"/>
</dbReference>
<keyword evidence="2" id="KW-0503">Monooxygenase</keyword>
<dbReference type="AlphaFoldDB" id="A0A6A7AYW0"/>